<name>A0ABT3ZXF0_9BACT</name>
<feature type="region of interest" description="Disordered" evidence="1">
    <location>
        <begin position="65"/>
        <end position="108"/>
    </location>
</feature>
<feature type="chain" id="PRO_5045760541" evidence="2">
    <location>
        <begin position="21"/>
        <end position="108"/>
    </location>
</feature>
<evidence type="ECO:0000256" key="1">
    <source>
        <dbReference type="SAM" id="MobiDB-lite"/>
    </source>
</evidence>
<comment type="caution">
    <text evidence="3">The sequence shown here is derived from an EMBL/GenBank/DDBJ whole genome shotgun (WGS) entry which is preliminary data.</text>
</comment>
<evidence type="ECO:0000256" key="2">
    <source>
        <dbReference type="SAM" id="SignalP"/>
    </source>
</evidence>
<accession>A0ABT3ZXF0</accession>
<reference evidence="3 4" key="1">
    <citation type="submission" date="2022-11" db="EMBL/GenBank/DDBJ databases">
        <title>Minimal conservation of predation-associated metabolite biosynthetic gene clusters underscores biosynthetic potential of Myxococcota including descriptions for ten novel species: Archangium lansinium sp. nov., Myxococcus landrumus sp. nov., Nannocystis bai.</title>
        <authorList>
            <person name="Ahearne A."/>
            <person name="Stevens C."/>
            <person name="Phillips K."/>
        </authorList>
    </citation>
    <scope>NUCLEOTIDE SEQUENCE [LARGE SCALE GENOMIC DNA]</scope>
    <source>
        <strain evidence="3 4">MIWBW</strain>
    </source>
</reference>
<evidence type="ECO:0000313" key="3">
    <source>
        <dbReference type="EMBL" id="MCY1074073.1"/>
    </source>
</evidence>
<keyword evidence="4" id="KW-1185">Reference proteome</keyword>
<evidence type="ECO:0000313" key="4">
    <source>
        <dbReference type="Proteomes" id="UP001207654"/>
    </source>
</evidence>
<protein>
    <submittedName>
        <fullName evidence="3">Uncharacterized protein</fullName>
    </submittedName>
</protein>
<organism evidence="3 4">
    <name type="scientific">Archangium lansingense</name>
    <dbReference type="NCBI Taxonomy" id="2995310"/>
    <lineage>
        <taxon>Bacteria</taxon>
        <taxon>Pseudomonadati</taxon>
        <taxon>Myxococcota</taxon>
        <taxon>Myxococcia</taxon>
        <taxon>Myxococcales</taxon>
        <taxon>Cystobacterineae</taxon>
        <taxon>Archangiaceae</taxon>
        <taxon>Archangium</taxon>
    </lineage>
</organism>
<proteinExistence type="predicted"/>
<sequence>MKPLPLILVTSLAVSSVARAGDYRGALAMCQKDARTAVLRIQKGGPAEGAFMFRTVEAYRRERSHVEGEGWSGGAEKGRCRGQQGRAPRRHTGRYNPLGHTPALAAFD</sequence>
<dbReference type="EMBL" id="JAPNKA010000001">
    <property type="protein sequence ID" value="MCY1074073.1"/>
    <property type="molecule type" value="Genomic_DNA"/>
</dbReference>
<dbReference type="Proteomes" id="UP001207654">
    <property type="component" value="Unassembled WGS sequence"/>
</dbReference>
<feature type="signal peptide" evidence="2">
    <location>
        <begin position="1"/>
        <end position="20"/>
    </location>
</feature>
<keyword evidence="2" id="KW-0732">Signal</keyword>
<gene>
    <name evidence="3" type="ORF">OV287_06210</name>
</gene>
<dbReference type="RefSeq" id="WP_267533055.1">
    <property type="nucleotide sequence ID" value="NZ_JAPNKA010000001.1"/>
</dbReference>